<sequence length="93" mass="9910">MRKAHWGLNPHLICGIPLATHALASTAPFERAPARAAAAPGAALIHAETSNEIPPPPSTAGDVTSLRCTIKYYRGKFINGVFLWCPRGVEGLH</sequence>
<evidence type="ECO:0000313" key="1">
    <source>
        <dbReference type="EMBL" id="KAG7298250.1"/>
    </source>
</evidence>
<dbReference type="Proteomes" id="UP000823941">
    <property type="component" value="Chromosome 25"/>
</dbReference>
<gene>
    <name evidence="1" type="ORF">JYU34_019071</name>
</gene>
<name>A0ABQ7PZC4_PLUXY</name>
<keyword evidence="2" id="KW-1185">Reference proteome</keyword>
<reference evidence="1 2" key="1">
    <citation type="submission" date="2021-06" db="EMBL/GenBank/DDBJ databases">
        <title>A haploid diamondback moth (Plutella xylostella L.) genome assembly resolves 31 chromosomes and identifies a diamide resistance mutation.</title>
        <authorList>
            <person name="Ward C.M."/>
            <person name="Perry K.D."/>
            <person name="Baker G."/>
            <person name="Powis K."/>
            <person name="Heckel D.G."/>
            <person name="Baxter S.W."/>
        </authorList>
    </citation>
    <scope>NUCLEOTIDE SEQUENCE [LARGE SCALE GENOMIC DNA]</scope>
    <source>
        <strain evidence="1 2">LV</strain>
        <tissue evidence="1">Single pupa</tissue>
    </source>
</reference>
<proteinExistence type="predicted"/>
<evidence type="ECO:0008006" key="3">
    <source>
        <dbReference type="Google" id="ProtNLM"/>
    </source>
</evidence>
<evidence type="ECO:0000313" key="2">
    <source>
        <dbReference type="Proteomes" id="UP000823941"/>
    </source>
</evidence>
<accession>A0ABQ7PZC4</accession>
<organism evidence="1 2">
    <name type="scientific">Plutella xylostella</name>
    <name type="common">Diamondback moth</name>
    <name type="synonym">Plutella maculipennis</name>
    <dbReference type="NCBI Taxonomy" id="51655"/>
    <lineage>
        <taxon>Eukaryota</taxon>
        <taxon>Metazoa</taxon>
        <taxon>Ecdysozoa</taxon>
        <taxon>Arthropoda</taxon>
        <taxon>Hexapoda</taxon>
        <taxon>Insecta</taxon>
        <taxon>Pterygota</taxon>
        <taxon>Neoptera</taxon>
        <taxon>Endopterygota</taxon>
        <taxon>Lepidoptera</taxon>
        <taxon>Glossata</taxon>
        <taxon>Ditrysia</taxon>
        <taxon>Yponomeutoidea</taxon>
        <taxon>Plutellidae</taxon>
        <taxon>Plutella</taxon>
    </lineage>
</organism>
<dbReference type="EMBL" id="JAHIBW010000025">
    <property type="protein sequence ID" value="KAG7298250.1"/>
    <property type="molecule type" value="Genomic_DNA"/>
</dbReference>
<protein>
    <recommendedName>
        <fullName evidence="3">Secreted protein</fullName>
    </recommendedName>
</protein>
<comment type="caution">
    <text evidence="1">The sequence shown here is derived from an EMBL/GenBank/DDBJ whole genome shotgun (WGS) entry which is preliminary data.</text>
</comment>